<gene>
    <name evidence="9" type="ORF">F8O03_04780</name>
</gene>
<keyword evidence="4 7" id="KW-0812">Transmembrane</keyword>
<feature type="transmembrane region" description="Helical" evidence="7">
    <location>
        <begin position="446"/>
        <end position="472"/>
    </location>
</feature>
<protein>
    <submittedName>
        <fullName evidence="9">ABC transporter permease subunit</fullName>
    </submittedName>
</protein>
<feature type="transmembrane region" description="Helical" evidence="7">
    <location>
        <begin position="153"/>
        <end position="175"/>
    </location>
</feature>
<feature type="transmembrane region" description="Helical" evidence="7">
    <location>
        <begin position="328"/>
        <end position="345"/>
    </location>
</feature>
<dbReference type="EMBL" id="WBJX01000001">
    <property type="protein sequence ID" value="KAB1639641.1"/>
    <property type="molecule type" value="Genomic_DNA"/>
</dbReference>
<keyword evidence="10" id="KW-1185">Reference proteome</keyword>
<dbReference type="CDD" id="cd06261">
    <property type="entry name" value="TM_PBP2"/>
    <property type="match status" value="1"/>
</dbReference>
<dbReference type="Proteomes" id="UP000490386">
    <property type="component" value="Unassembled WGS sequence"/>
</dbReference>
<feature type="transmembrane region" description="Helical" evidence="7">
    <location>
        <begin position="118"/>
        <end position="141"/>
    </location>
</feature>
<keyword evidence="2 7" id="KW-0813">Transport</keyword>
<dbReference type="InterPro" id="IPR000515">
    <property type="entry name" value="MetI-like"/>
</dbReference>
<feature type="transmembrane region" description="Helical" evidence="7">
    <location>
        <begin position="215"/>
        <end position="232"/>
    </location>
</feature>
<evidence type="ECO:0000313" key="9">
    <source>
        <dbReference type="EMBL" id="KAB1639641.1"/>
    </source>
</evidence>
<evidence type="ECO:0000256" key="5">
    <source>
        <dbReference type="ARBA" id="ARBA00022989"/>
    </source>
</evidence>
<evidence type="ECO:0000256" key="6">
    <source>
        <dbReference type="ARBA" id="ARBA00023136"/>
    </source>
</evidence>
<dbReference type="PROSITE" id="PS50928">
    <property type="entry name" value="ABC_TM1"/>
    <property type="match status" value="1"/>
</dbReference>
<proteinExistence type="inferred from homology"/>
<dbReference type="RefSeq" id="WP_151422823.1">
    <property type="nucleotide sequence ID" value="NZ_WBJX01000001.1"/>
</dbReference>
<feature type="transmembrane region" description="Helical" evidence="7">
    <location>
        <begin position="244"/>
        <end position="265"/>
    </location>
</feature>
<dbReference type="PANTHER" id="PTHR30465">
    <property type="entry name" value="INNER MEMBRANE ABC TRANSPORTER"/>
    <property type="match status" value="1"/>
</dbReference>
<organism evidence="9 10">
    <name type="scientific">Pseudoclavibacter terrae</name>
    <dbReference type="NCBI Taxonomy" id="1530195"/>
    <lineage>
        <taxon>Bacteria</taxon>
        <taxon>Bacillati</taxon>
        <taxon>Actinomycetota</taxon>
        <taxon>Actinomycetes</taxon>
        <taxon>Micrococcales</taxon>
        <taxon>Microbacteriaceae</taxon>
        <taxon>Pseudoclavibacter</taxon>
    </lineage>
</organism>
<feature type="transmembrane region" description="Helical" evidence="7">
    <location>
        <begin position="6"/>
        <end position="27"/>
    </location>
</feature>
<evidence type="ECO:0000259" key="8">
    <source>
        <dbReference type="PROSITE" id="PS50928"/>
    </source>
</evidence>
<evidence type="ECO:0000256" key="2">
    <source>
        <dbReference type="ARBA" id="ARBA00022448"/>
    </source>
</evidence>
<dbReference type="Pfam" id="PF00528">
    <property type="entry name" value="BPD_transp_1"/>
    <property type="match status" value="1"/>
</dbReference>
<reference evidence="9 10" key="1">
    <citation type="submission" date="2019-09" db="EMBL/GenBank/DDBJ databases">
        <title>Phylogeny of genus Pseudoclavibacter and closely related genus.</title>
        <authorList>
            <person name="Li Y."/>
        </authorList>
    </citation>
    <scope>NUCLEOTIDE SEQUENCE [LARGE SCALE GENOMIC DNA]</scope>
    <source>
        <strain evidence="9 10">THG-MD12</strain>
    </source>
</reference>
<comment type="subcellular location">
    <subcellularLocation>
        <location evidence="1 7">Cell membrane</location>
        <topology evidence="1 7">Multi-pass membrane protein</topology>
    </subcellularLocation>
</comment>
<evidence type="ECO:0000256" key="4">
    <source>
        <dbReference type="ARBA" id="ARBA00022692"/>
    </source>
</evidence>
<feature type="transmembrane region" description="Helical" evidence="7">
    <location>
        <begin position="272"/>
        <end position="291"/>
    </location>
</feature>
<dbReference type="AlphaFoldDB" id="A0A7J5B7M1"/>
<evidence type="ECO:0000256" key="1">
    <source>
        <dbReference type="ARBA" id="ARBA00004651"/>
    </source>
</evidence>
<feature type="domain" description="ABC transmembrane type-1" evidence="8">
    <location>
        <begin position="114"/>
        <end position="514"/>
    </location>
</feature>
<evidence type="ECO:0000256" key="3">
    <source>
        <dbReference type="ARBA" id="ARBA00022475"/>
    </source>
</evidence>
<dbReference type="GO" id="GO:0055085">
    <property type="term" value="P:transmembrane transport"/>
    <property type="evidence" value="ECO:0007669"/>
    <property type="project" value="InterPro"/>
</dbReference>
<keyword evidence="3" id="KW-1003">Cell membrane</keyword>
<dbReference type="PANTHER" id="PTHR30465:SF0">
    <property type="entry name" value="OLIGOPEPTIDE TRANSPORT SYSTEM PERMEASE PROTEIN APPB"/>
    <property type="match status" value="1"/>
</dbReference>
<evidence type="ECO:0000256" key="7">
    <source>
        <dbReference type="RuleBase" id="RU363032"/>
    </source>
</evidence>
<dbReference type="GO" id="GO:0005886">
    <property type="term" value="C:plasma membrane"/>
    <property type="evidence" value="ECO:0007669"/>
    <property type="project" value="UniProtKB-SubCell"/>
</dbReference>
<comment type="similarity">
    <text evidence="7">Belongs to the binding-protein-dependent transport system permease family.</text>
</comment>
<evidence type="ECO:0000313" key="10">
    <source>
        <dbReference type="Proteomes" id="UP000490386"/>
    </source>
</evidence>
<feature type="transmembrane region" description="Helical" evidence="7">
    <location>
        <begin position="391"/>
        <end position="409"/>
    </location>
</feature>
<sequence>MLRFTLRRLFVSIFILLGALFIVYNLVAISKDPLADILESTAPNKEQLIAARVELLQLDVPAPARFFLWLGGILGFFIPTFDDPNGLFGFLGNNFSMGVNIANQDVGPLIASAVGQTLQLVTAATLIAVVIGVAVGVTTALRQYSGYDYTVTFLSFLTYSLPIFFVAVLLKQYMAIGFNDFLQDPEIPIPLLLLIGVIMGFIFMSIIGGPAKTRATVFGAGAVGTIAILFGMELLDWFRNPGLGTVLIIVLGLATVLLTAALTVGLSHRRNLIVTGAVAVVGGALWYPLQFAMTNEIGAWFPIALIVAFTVIAWFVGKYFGGLDKRNVASNAAIVGFVVSLLLVIDRVMQTWSGYYDQTGGRPIATVGASSPQLGSDPSIWLQMLDGFTHLLLPTIAIMVISIASYSRYSRSSLLEIMNQDYVRTARAKGLPERTVVMRHALRNSLIPITTIVAADVGAIISGAIVTEQIFGWRAMGSIFSESLRNVDLNPLMGYILVTAALTVIFNLIADILYSVLDPRIRLS</sequence>
<name>A0A7J5B7M1_9MICO</name>
<feature type="transmembrane region" description="Helical" evidence="7">
    <location>
        <begin position="297"/>
        <end position="316"/>
    </location>
</feature>
<feature type="transmembrane region" description="Helical" evidence="7">
    <location>
        <begin position="492"/>
        <end position="517"/>
    </location>
</feature>
<feature type="transmembrane region" description="Helical" evidence="7">
    <location>
        <begin position="187"/>
        <end position="208"/>
    </location>
</feature>
<keyword evidence="5 7" id="KW-1133">Transmembrane helix</keyword>
<dbReference type="OrthoDB" id="147639at2"/>
<comment type="caution">
    <text evidence="9">The sequence shown here is derived from an EMBL/GenBank/DDBJ whole genome shotgun (WGS) entry which is preliminary data.</text>
</comment>
<keyword evidence="6 7" id="KW-0472">Membrane</keyword>
<accession>A0A7J5B7M1</accession>